<evidence type="ECO:0000256" key="3">
    <source>
        <dbReference type="ARBA" id="ARBA00022553"/>
    </source>
</evidence>
<keyword evidence="5" id="KW-0418">Kinase</keyword>
<comment type="catalytic activity">
    <reaction evidence="1">
        <text>ATP + protein L-histidine = ADP + protein N-phospho-L-histidine.</text>
        <dbReference type="EC" id="2.7.13.3"/>
    </reaction>
</comment>
<dbReference type="SUPFAM" id="SSF55874">
    <property type="entry name" value="ATPase domain of HSP90 chaperone/DNA topoisomerase II/histidine kinase"/>
    <property type="match status" value="1"/>
</dbReference>
<dbReference type="InterPro" id="IPR005467">
    <property type="entry name" value="His_kinase_dom"/>
</dbReference>
<dbReference type="InterPro" id="IPR036890">
    <property type="entry name" value="HATPase_C_sf"/>
</dbReference>
<sequence>MASPNKLYVYDINEKRNIYSNKELNESLGYNSDQLKSMGKSIVSEVIHPDDVQMIEDYFEGFKNAQDDEVRSMDYRIRDVNGEYKWFYSREKVFKRDKDGNVSQIVGMLVDITERKMVEEKLKESQLFSMKVAETTPDSIFIVELASGVVVYINREPEKYLGVTADMLTEWGVLHPDENSAIKARYEKYKKLKDDEITTFEFSVKDPYTGKWKWTASREIPFQRDVDGNVTHILAISRDITQLKDIQDELKAANQNLEEKIRERTNELKKRESQLRLITNAIPAMIAYINKDGICQFANENFKKIGKISEDIEGKLIQEGMDKETFGKFHGLLNGSLAGSETSAEIEFELKSMLFKTFSLSFIPDIYENKVRGVVVMGIDLTERIENEKKLEKQNSELIRINNDLDSFIYTASHDLKAPIINIEALVDIIFEWDKGSRSQEQQSVIEMIKTSIEKLKITIEELTEISRIQRGVNDAAEDVSFKAIINDFKQDYSEQIKKDNVTFIEELQINSIHFSHKNLRSIIYNLLSNAIKYRSERDPVVHVKTERLEDGKIVLSFKDNGIGLDERQQRKLFQMFKRLHTHVEGTGVGLYIVKKMIENTGGSIQVESEPDKGSTFRVFF</sequence>
<keyword evidence="4" id="KW-0808">Transferase</keyword>
<dbReference type="InterPro" id="IPR035965">
    <property type="entry name" value="PAS-like_dom_sf"/>
</dbReference>
<dbReference type="Pfam" id="PF08447">
    <property type="entry name" value="PAS_3"/>
    <property type="match status" value="1"/>
</dbReference>
<name>A0A098LHT7_9BACT</name>
<feature type="domain" description="Histidine kinase" evidence="7">
    <location>
        <begin position="411"/>
        <end position="621"/>
    </location>
</feature>
<dbReference type="Pfam" id="PF02518">
    <property type="entry name" value="HATPase_c"/>
    <property type="match status" value="1"/>
</dbReference>
<accession>A0A098LHT7</accession>
<comment type="caution">
    <text evidence="10">The sequence shown here is derived from an EMBL/GenBank/DDBJ whole genome shotgun (WGS) entry which is preliminary data.</text>
</comment>
<dbReference type="STRING" id="153721.MYP_3745"/>
<evidence type="ECO:0000256" key="1">
    <source>
        <dbReference type="ARBA" id="ARBA00000085"/>
    </source>
</evidence>
<feature type="domain" description="PAC" evidence="9">
    <location>
        <begin position="71"/>
        <end position="124"/>
    </location>
</feature>
<dbReference type="EC" id="2.7.13.3" evidence="2"/>
<dbReference type="AlphaFoldDB" id="A0A098LHT7"/>
<dbReference type="InterPro" id="IPR013655">
    <property type="entry name" value="PAS_fold_3"/>
</dbReference>
<dbReference type="SMART" id="SM00086">
    <property type="entry name" value="PAC"/>
    <property type="match status" value="2"/>
</dbReference>
<dbReference type="InterPro" id="IPR036097">
    <property type="entry name" value="HisK_dim/P_sf"/>
</dbReference>
<dbReference type="InterPro" id="IPR003661">
    <property type="entry name" value="HisK_dim/P_dom"/>
</dbReference>
<dbReference type="SMART" id="SM00388">
    <property type="entry name" value="HisKA"/>
    <property type="match status" value="1"/>
</dbReference>
<dbReference type="PROSITE" id="PS50113">
    <property type="entry name" value="PAC"/>
    <property type="match status" value="2"/>
</dbReference>
<keyword evidence="6" id="KW-0175">Coiled coil</keyword>
<proteinExistence type="predicted"/>
<dbReference type="GO" id="GO:0000155">
    <property type="term" value="F:phosphorelay sensor kinase activity"/>
    <property type="evidence" value="ECO:0007669"/>
    <property type="project" value="InterPro"/>
</dbReference>
<dbReference type="eggNOG" id="COG2202">
    <property type="taxonomic scope" value="Bacteria"/>
</dbReference>
<dbReference type="CDD" id="cd00082">
    <property type="entry name" value="HisKA"/>
    <property type="match status" value="1"/>
</dbReference>
<dbReference type="InterPro" id="IPR003594">
    <property type="entry name" value="HATPase_dom"/>
</dbReference>
<dbReference type="PANTHER" id="PTHR43304:SF1">
    <property type="entry name" value="PAC DOMAIN-CONTAINING PROTEIN"/>
    <property type="match status" value="1"/>
</dbReference>
<feature type="coiled-coil region" evidence="6">
    <location>
        <begin position="236"/>
        <end position="274"/>
    </location>
</feature>
<dbReference type="PANTHER" id="PTHR43304">
    <property type="entry name" value="PHYTOCHROME-LIKE PROTEIN CPH1"/>
    <property type="match status" value="1"/>
</dbReference>
<feature type="domain" description="PAS" evidence="8">
    <location>
        <begin position="1"/>
        <end position="69"/>
    </location>
</feature>
<dbReference type="Proteomes" id="UP000030185">
    <property type="component" value="Unassembled WGS sequence"/>
</dbReference>
<keyword evidence="3" id="KW-0597">Phosphoprotein</keyword>
<dbReference type="Pfam" id="PF00512">
    <property type="entry name" value="HisKA"/>
    <property type="match status" value="1"/>
</dbReference>
<evidence type="ECO:0000313" key="10">
    <source>
        <dbReference type="EMBL" id="GAL86515.1"/>
    </source>
</evidence>
<keyword evidence="11" id="KW-1185">Reference proteome</keyword>
<dbReference type="PRINTS" id="PR00344">
    <property type="entry name" value="BCTRLSENSOR"/>
</dbReference>
<evidence type="ECO:0000256" key="6">
    <source>
        <dbReference type="SAM" id="Coils"/>
    </source>
</evidence>
<gene>
    <name evidence="10" type="ORF">MYP_3745</name>
</gene>
<dbReference type="PROSITE" id="PS50109">
    <property type="entry name" value="HIS_KIN"/>
    <property type="match status" value="1"/>
</dbReference>
<evidence type="ECO:0000313" key="11">
    <source>
        <dbReference type="Proteomes" id="UP000030185"/>
    </source>
</evidence>
<evidence type="ECO:0000256" key="4">
    <source>
        <dbReference type="ARBA" id="ARBA00022679"/>
    </source>
</evidence>
<dbReference type="Gene3D" id="1.10.287.130">
    <property type="match status" value="1"/>
</dbReference>
<dbReference type="InterPro" id="IPR001610">
    <property type="entry name" value="PAC"/>
</dbReference>
<evidence type="ECO:0000256" key="5">
    <source>
        <dbReference type="ARBA" id="ARBA00022777"/>
    </source>
</evidence>
<evidence type="ECO:0000256" key="2">
    <source>
        <dbReference type="ARBA" id="ARBA00012438"/>
    </source>
</evidence>
<organism evidence="10 11">
    <name type="scientific">Sporocytophaga myxococcoides</name>
    <dbReference type="NCBI Taxonomy" id="153721"/>
    <lineage>
        <taxon>Bacteria</taxon>
        <taxon>Pseudomonadati</taxon>
        <taxon>Bacteroidota</taxon>
        <taxon>Cytophagia</taxon>
        <taxon>Cytophagales</taxon>
        <taxon>Cytophagaceae</taxon>
        <taxon>Sporocytophaga</taxon>
    </lineage>
</organism>
<dbReference type="SUPFAM" id="SSF47384">
    <property type="entry name" value="Homodimeric domain of signal transducing histidine kinase"/>
    <property type="match status" value="1"/>
</dbReference>
<dbReference type="InterPro" id="IPR000014">
    <property type="entry name" value="PAS"/>
</dbReference>
<feature type="domain" description="PAC" evidence="9">
    <location>
        <begin position="198"/>
        <end position="252"/>
    </location>
</feature>
<dbReference type="eggNOG" id="COG4251">
    <property type="taxonomic scope" value="Bacteria"/>
</dbReference>
<dbReference type="CDD" id="cd00130">
    <property type="entry name" value="PAS"/>
    <property type="match status" value="2"/>
</dbReference>
<reference evidence="10 11" key="1">
    <citation type="submission" date="2014-09" db="EMBL/GenBank/DDBJ databases">
        <title>Sporocytophaga myxococcoides PG-01 genome sequencing.</title>
        <authorList>
            <person name="Liu L."/>
            <person name="Gao P.J."/>
            <person name="Chen G.J."/>
            <person name="Wang L.S."/>
        </authorList>
    </citation>
    <scope>NUCLEOTIDE SEQUENCE [LARGE SCALE GENOMIC DNA]</scope>
    <source>
        <strain evidence="10 11">PG-01</strain>
    </source>
</reference>
<protein>
    <recommendedName>
        <fullName evidence="2">histidine kinase</fullName>
        <ecNumber evidence="2">2.7.13.3</ecNumber>
    </recommendedName>
</protein>
<dbReference type="InterPro" id="IPR000700">
    <property type="entry name" value="PAS-assoc_C"/>
</dbReference>
<dbReference type="NCBIfam" id="TIGR00229">
    <property type="entry name" value="sensory_box"/>
    <property type="match status" value="3"/>
</dbReference>
<evidence type="ECO:0000259" key="9">
    <source>
        <dbReference type="PROSITE" id="PS50113"/>
    </source>
</evidence>
<dbReference type="Pfam" id="PF08448">
    <property type="entry name" value="PAS_4"/>
    <property type="match status" value="1"/>
</dbReference>
<evidence type="ECO:0000259" key="7">
    <source>
        <dbReference type="PROSITE" id="PS50109"/>
    </source>
</evidence>
<dbReference type="InterPro" id="IPR013656">
    <property type="entry name" value="PAS_4"/>
</dbReference>
<dbReference type="SUPFAM" id="SSF55785">
    <property type="entry name" value="PYP-like sensor domain (PAS domain)"/>
    <property type="match status" value="3"/>
</dbReference>
<dbReference type="InterPro" id="IPR052162">
    <property type="entry name" value="Sensor_kinase/Photoreceptor"/>
</dbReference>
<dbReference type="Gene3D" id="3.30.565.10">
    <property type="entry name" value="Histidine kinase-like ATPase, C-terminal domain"/>
    <property type="match status" value="1"/>
</dbReference>
<dbReference type="InterPro" id="IPR004358">
    <property type="entry name" value="Sig_transdc_His_kin-like_C"/>
</dbReference>
<dbReference type="Gene3D" id="3.30.450.20">
    <property type="entry name" value="PAS domain"/>
    <property type="match status" value="3"/>
</dbReference>
<dbReference type="PROSITE" id="PS50112">
    <property type="entry name" value="PAS"/>
    <property type="match status" value="1"/>
</dbReference>
<dbReference type="SMART" id="SM00387">
    <property type="entry name" value="HATPase_c"/>
    <property type="match status" value="1"/>
</dbReference>
<evidence type="ECO:0000259" key="8">
    <source>
        <dbReference type="PROSITE" id="PS50112"/>
    </source>
</evidence>
<dbReference type="EMBL" id="BBLT01000008">
    <property type="protein sequence ID" value="GAL86515.1"/>
    <property type="molecule type" value="Genomic_DNA"/>
</dbReference>